<dbReference type="OrthoDB" id="10259622at2759"/>
<comment type="caution">
    <text evidence="3">The sequence shown here is derived from an EMBL/GenBank/DDBJ whole genome shotgun (WGS) entry which is preliminary data.</text>
</comment>
<feature type="region of interest" description="Disordered" evidence="1">
    <location>
        <begin position="191"/>
        <end position="219"/>
    </location>
</feature>
<dbReference type="PANTHER" id="PTHR46364">
    <property type="entry name" value="OS08G0421900 PROTEIN"/>
    <property type="match status" value="1"/>
</dbReference>
<protein>
    <recommendedName>
        <fullName evidence="2">BAH domain-containing protein</fullName>
    </recommendedName>
</protein>
<evidence type="ECO:0000259" key="2">
    <source>
        <dbReference type="PROSITE" id="PS51038"/>
    </source>
</evidence>
<dbReference type="AlphaFoldDB" id="A0A8H3I9Z3"/>
<accession>A0A8H3I9Z3</accession>
<feature type="compositionally biased region" description="Basic residues" evidence="1">
    <location>
        <begin position="284"/>
        <end position="297"/>
    </location>
</feature>
<dbReference type="InterPro" id="IPR043151">
    <property type="entry name" value="BAH_sf"/>
</dbReference>
<dbReference type="GO" id="GO:0003682">
    <property type="term" value="F:chromatin binding"/>
    <property type="evidence" value="ECO:0007669"/>
    <property type="project" value="InterPro"/>
</dbReference>
<feature type="region of interest" description="Disordered" evidence="1">
    <location>
        <begin position="278"/>
        <end position="299"/>
    </location>
</feature>
<organism evidence="3 4">
    <name type="scientific">Imshaugia aleurites</name>
    <dbReference type="NCBI Taxonomy" id="172621"/>
    <lineage>
        <taxon>Eukaryota</taxon>
        <taxon>Fungi</taxon>
        <taxon>Dikarya</taxon>
        <taxon>Ascomycota</taxon>
        <taxon>Pezizomycotina</taxon>
        <taxon>Lecanoromycetes</taxon>
        <taxon>OSLEUM clade</taxon>
        <taxon>Lecanoromycetidae</taxon>
        <taxon>Lecanorales</taxon>
        <taxon>Lecanorineae</taxon>
        <taxon>Parmeliaceae</taxon>
        <taxon>Imshaugia</taxon>
    </lineage>
</organism>
<dbReference type="EMBL" id="CAJPDT010000007">
    <property type="protein sequence ID" value="CAF9910553.1"/>
    <property type="molecule type" value="Genomic_DNA"/>
</dbReference>
<dbReference type="Proteomes" id="UP000664534">
    <property type="component" value="Unassembled WGS sequence"/>
</dbReference>
<sequence>MSSESNISTDPSTPPDYEDLPCMFTVEQFQQAAASQDADSEPSRVYIVRPTAIWESLGRFREVFFDDKTYFLNDKVCATRCDLPNFPLWIAHILEIRGHKPSNQIFLRVFWLYKPKQLPDSLRRPYHGWDELIPSNSMSVIDATVLCGLADVEHWHEDVEPQPIARPFWRQTYDVHAQELSVRVAIPPTHYNQVSRSSKKQSKKKKEITKPANPPKKPPYQACPAPCTAVQNPDKELVKCFTPGCKARMHEQCILDVMIPKLQAEFEARFEAEEAEAATAASSKKGKKGKQKAKKAKPVPSLKVKWAYALIQGYGVVVTEGDEEPVTASAGHLSAVRG</sequence>
<gene>
    <name evidence="3" type="ORF">IMSHALPRED_009234</name>
</gene>
<dbReference type="CDD" id="cd04370">
    <property type="entry name" value="BAH"/>
    <property type="match status" value="1"/>
</dbReference>
<dbReference type="InterPro" id="IPR001025">
    <property type="entry name" value="BAH_dom"/>
</dbReference>
<name>A0A8H3I9Z3_9LECA</name>
<dbReference type="PROSITE" id="PS51038">
    <property type="entry name" value="BAH"/>
    <property type="match status" value="1"/>
</dbReference>
<proteinExistence type="predicted"/>
<keyword evidence="4" id="KW-1185">Reference proteome</keyword>
<evidence type="ECO:0000313" key="4">
    <source>
        <dbReference type="Proteomes" id="UP000664534"/>
    </source>
</evidence>
<evidence type="ECO:0000256" key="1">
    <source>
        <dbReference type="SAM" id="MobiDB-lite"/>
    </source>
</evidence>
<reference evidence="3" key="1">
    <citation type="submission" date="2021-03" db="EMBL/GenBank/DDBJ databases">
        <authorList>
            <person name="Tagirdzhanova G."/>
        </authorList>
    </citation>
    <scope>NUCLEOTIDE SEQUENCE</scope>
</reference>
<evidence type="ECO:0000313" key="3">
    <source>
        <dbReference type="EMBL" id="CAF9910553.1"/>
    </source>
</evidence>
<dbReference type="Gene3D" id="2.30.30.490">
    <property type="match status" value="1"/>
</dbReference>
<feature type="compositionally biased region" description="Basic residues" evidence="1">
    <location>
        <begin position="197"/>
        <end position="207"/>
    </location>
</feature>
<feature type="domain" description="BAH" evidence="2">
    <location>
        <begin position="68"/>
        <end position="184"/>
    </location>
</feature>